<protein>
    <submittedName>
        <fullName evidence="1">Uncharacterized protein</fullName>
    </submittedName>
</protein>
<dbReference type="AlphaFoldDB" id="A0A368W0A8"/>
<keyword evidence="2" id="KW-1185">Reference proteome</keyword>
<gene>
    <name evidence="1" type="ORF">DFP97_10723</name>
</gene>
<evidence type="ECO:0000313" key="2">
    <source>
        <dbReference type="Proteomes" id="UP000252415"/>
    </source>
</evidence>
<dbReference type="OrthoDB" id="2545093at2"/>
<comment type="caution">
    <text evidence="1">The sequence shown here is derived from an EMBL/GenBank/DDBJ whole genome shotgun (WGS) entry which is preliminary data.</text>
</comment>
<dbReference type="RefSeq" id="WP_114380244.1">
    <property type="nucleotide sequence ID" value="NZ_QPJD01000007.1"/>
</dbReference>
<proteinExistence type="predicted"/>
<dbReference type="EMBL" id="QPJD01000007">
    <property type="protein sequence ID" value="RCW47824.1"/>
    <property type="molecule type" value="Genomic_DNA"/>
</dbReference>
<evidence type="ECO:0000313" key="1">
    <source>
        <dbReference type="EMBL" id="RCW47824.1"/>
    </source>
</evidence>
<name>A0A368W0A8_9BACL</name>
<organism evidence="1 2">
    <name type="scientific">Paenibacillus prosopidis</name>
    <dbReference type="NCBI Taxonomy" id="630520"/>
    <lineage>
        <taxon>Bacteria</taxon>
        <taxon>Bacillati</taxon>
        <taxon>Bacillota</taxon>
        <taxon>Bacilli</taxon>
        <taxon>Bacillales</taxon>
        <taxon>Paenibacillaceae</taxon>
        <taxon>Paenibacillus</taxon>
    </lineage>
</organism>
<dbReference type="Proteomes" id="UP000252415">
    <property type="component" value="Unassembled WGS sequence"/>
</dbReference>
<sequence length="266" mass="29795">MQTETSKPWNWLLFPFSSVKAGPDFLYAATVGHGVYQIDAKGNWEKLGDGQPDLTNVNRLQLQHDLLHACTGSGLYEWNGDKWEHNGLSIPCYQYRKIGGSSYTATESGLWSKSGSRWENIACPDKRVYDFLHLPQYVIIAHESGISLYDRFMDDWAHFELQTSVTSLAVFKGHLIGSGDNGELLIGDKKGKFDRVRFGKTFIFSVLAKGKDVYVCTDRGLFQLAYICNQVTLLSIKLGCPVTDVDMQGDSLYLATLFKGIQTVNV</sequence>
<reference evidence="1 2" key="1">
    <citation type="submission" date="2018-07" db="EMBL/GenBank/DDBJ databases">
        <title>Genomic Encyclopedia of Type Strains, Phase III (KMG-III): the genomes of soil and plant-associated and newly described type strains.</title>
        <authorList>
            <person name="Whitman W."/>
        </authorList>
    </citation>
    <scope>NUCLEOTIDE SEQUENCE [LARGE SCALE GENOMIC DNA]</scope>
    <source>
        <strain evidence="1 2">CECT 7506</strain>
    </source>
</reference>
<accession>A0A368W0A8</accession>